<sequence>MLGNFPRFPRRGDIGFSGITSTLFGIAMSRMQKSLLGLAVLIIAATWLTLVISQPTDSNWESLADSRSSTIALVGFLVPAILALIAVVPQLPVRTLSLIPVALALNIITGQVIGTMGLPLPLYMDSIGTVLVGALAGPWAGLVTGVLSSLVWGTFNPTVVPFAAAYAFVGVASGLLRKLFVGAWWRVGGAGLVVGFITALLSAPVASFIFGGTAGTGTGLLVTAYRGLGFDQLTAVFLQSWTSDPIDKLIVFTIVWLVLRWLPKRTRVTFSPESK</sequence>
<name>A0A2W5B902_9CORY</name>
<feature type="transmembrane region" description="Helical" evidence="1">
    <location>
        <begin position="192"/>
        <end position="225"/>
    </location>
</feature>
<dbReference type="Gene3D" id="1.10.1760.20">
    <property type="match status" value="1"/>
</dbReference>
<keyword evidence="1" id="KW-0472">Membrane</keyword>
<feature type="transmembrane region" description="Helical" evidence="1">
    <location>
        <begin position="245"/>
        <end position="262"/>
    </location>
</feature>
<feature type="transmembrane region" description="Helical" evidence="1">
    <location>
        <begin position="35"/>
        <end position="52"/>
    </location>
</feature>
<feature type="transmembrane region" description="Helical" evidence="1">
    <location>
        <begin position="159"/>
        <end position="180"/>
    </location>
</feature>
<keyword evidence="1" id="KW-1133">Transmembrane helix</keyword>
<evidence type="ECO:0000256" key="1">
    <source>
        <dbReference type="SAM" id="Phobius"/>
    </source>
</evidence>
<reference evidence="2 3" key="1">
    <citation type="submission" date="2017-11" db="EMBL/GenBank/DDBJ databases">
        <title>Infants hospitalized years apart are colonized by the same room-sourced microbial strains.</title>
        <authorList>
            <person name="Brooks B."/>
            <person name="Olm M.R."/>
            <person name="Firek B.A."/>
            <person name="Baker R."/>
            <person name="Thomas B.C."/>
            <person name="Morowitz M.J."/>
            <person name="Banfield J.F."/>
        </authorList>
    </citation>
    <scope>NUCLEOTIDE SEQUENCE [LARGE SCALE GENOMIC DNA]</scope>
    <source>
        <strain evidence="2">S2_012_000_R3_87</strain>
    </source>
</reference>
<gene>
    <name evidence="2" type="ORF">DI609_05110</name>
</gene>
<keyword evidence="1" id="KW-0812">Transmembrane</keyword>
<feature type="transmembrane region" description="Helical" evidence="1">
    <location>
        <begin position="130"/>
        <end position="153"/>
    </location>
</feature>
<accession>A0A2W5B902</accession>
<feature type="transmembrane region" description="Helical" evidence="1">
    <location>
        <begin position="72"/>
        <end position="91"/>
    </location>
</feature>
<dbReference type="GO" id="GO:0016740">
    <property type="term" value="F:transferase activity"/>
    <property type="evidence" value="ECO:0007669"/>
    <property type="project" value="UniProtKB-KW"/>
</dbReference>
<proteinExistence type="predicted"/>
<dbReference type="AlphaFoldDB" id="A0A2W5B902"/>
<protein>
    <submittedName>
        <fullName evidence="2">Glycosyl transferase family 9</fullName>
    </submittedName>
</protein>
<evidence type="ECO:0000313" key="3">
    <source>
        <dbReference type="Proteomes" id="UP000249451"/>
    </source>
</evidence>
<evidence type="ECO:0000313" key="2">
    <source>
        <dbReference type="EMBL" id="PZP01070.1"/>
    </source>
</evidence>
<feature type="transmembrane region" description="Helical" evidence="1">
    <location>
        <begin position="97"/>
        <end position="118"/>
    </location>
</feature>
<dbReference type="EMBL" id="QFNY01000095">
    <property type="protein sequence ID" value="PZP01070.1"/>
    <property type="molecule type" value="Genomic_DNA"/>
</dbReference>
<dbReference type="Proteomes" id="UP000249451">
    <property type="component" value="Unassembled WGS sequence"/>
</dbReference>
<comment type="caution">
    <text evidence="2">The sequence shown here is derived from an EMBL/GenBank/DDBJ whole genome shotgun (WGS) entry which is preliminary data.</text>
</comment>
<keyword evidence="2" id="KW-0808">Transferase</keyword>
<organism evidence="2 3">
    <name type="scientific">Corynebacterium urealyticum</name>
    <dbReference type="NCBI Taxonomy" id="43771"/>
    <lineage>
        <taxon>Bacteria</taxon>
        <taxon>Bacillati</taxon>
        <taxon>Actinomycetota</taxon>
        <taxon>Actinomycetes</taxon>
        <taxon>Mycobacteriales</taxon>
        <taxon>Corynebacteriaceae</taxon>
        <taxon>Corynebacterium</taxon>
    </lineage>
</organism>